<dbReference type="InterPro" id="IPR007421">
    <property type="entry name" value="Schlafen_AlbA_2_dom"/>
</dbReference>
<dbReference type="AlphaFoldDB" id="A0A1R3T2Y9"/>
<dbReference type="InterPro" id="IPR038461">
    <property type="entry name" value="Schlafen_AlbA_2_dom_sf"/>
</dbReference>
<dbReference type="KEGG" id="psac:PSM36_2704"/>
<dbReference type="Pfam" id="PF04326">
    <property type="entry name" value="SLFN_AlbA_2"/>
    <property type="match status" value="1"/>
</dbReference>
<proteinExistence type="predicted"/>
<organism evidence="2 3">
    <name type="scientific">Proteiniphilum saccharofermentans</name>
    <dbReference type="NCBI Taxonomy" id="1642647"/>
    <lineage>
        <taxon>Bacteria</taxon>
        <taxon>Pseudomonadati</taxon>
        <taxon>Bacteroidota</taxon>
        <taxon>Bacteroidia</taxon>
        <taxon>Bacteroidales</taxon>
        <taxon>Dysgonomonadaceae</taxon>
        <taxon>Proteiniphilum</taxon>
    </lineage>
</organism>
<feature type="domain" description="Schlafen AlbA-2" evidence="1">
    <location>
        <begin position="17"/>
        <end position="142"/>
    </location>
</feature>
<dbReference type="RefSeq" id="WP_083711064.1">
    <property type="nucleotide sequence ID" value="NZ_LT605205.1"/>
</dbReference>
<evidence type="ECO:0000259" key="1">
    <source>
        <dbReference type="Pfam" id="PF04326"/>
    </source>
</evidence>
<name>A0A1R3T2Y9_9BACT</name>
<dbReference type="PANTHER" id="PTHR30595:SF6">
    <property type="entry name" value="SCHLAFEN ALBA-2 DOMAIN-CONTAINING PROTEIN"/>
    <property type="match status" value="1"/>
</dbReference>
<protein>
    <submittedName>
        <fullName evidence="2">Putative transcriptional regulator</fullName>
    </submittedName>
</protein>
<evidence type="ECO:0000313" key="3">
    <source>
        <dbReference type="Proteomes" id="UP000187464"/>
    </source>
</evidence>
<keyword evidence="3" id="KW-1185">Reference proteome</keyword>
<dbReference type="STRING" id="1642647.PSM36_2704"/>
<reference evidence="2 3" key="1">
    <citation type="submission" date="2016-08" db="EMBL/GenBank/DDBJ databases">
        <authorList>
            <person name="Seilhamer J.J."/>
        </authorList>
    </citation>
    <scope>NUCLEOTIDE SEQUENCE [LARGE SCALE GENOMIC DNA]</scope>
    <source>
        <strain evidence="2">M3/6</strain>
    </source>
</reference>
<evidence type="ECO:0000313" key="2">
    <source>
        <dbReference type="EMBL" id="SCD21500.1"/>
    </source>
</evidence>
<sequence length="305" mass="34847">MAIPVNIEKLVSGRIVESERIEYKKGWNPAAIYRTICAFANDFENIGGGYIIVGAEEENGRAKRPITGIPTEQLDAIQKEMIGYNNLIRPYYGPKIDIQTLDEQNLLVIWVPAGMDRPYEVPENIKAKDKKHQYYIRKYASTVRPGKVELEELFNLANRIPFDDRSNQQATIDDISPSLVREYLVTVESELLDEFDKVPLVEIYRSMDLLHGSDEMLFPKNIALMMFNFRPDKFFPYSRIEIVEFPKGLGDPTFYEKPAITGPIHIQIQKALEQLENIALKEQIYKRPDKAEELSVSGIGGDGSQ</sequence>
<accession>A0A1R3T2Y9</accession>
<gene>
    <name evidence="2" type="ORF">PSM36_2704</name>
</gene>
<dbReference type="PANTHER" id="PTHR30595">
    <property type="entry name" value="GLPR-RELATED TRANSCRIPTIONAL REPRESSOR"/>
    <property type="match status" value="1"/>
</dbReference>
<dbReference type="Gene3D" id="3.30.950.30">
    <property type="entry name" value="Schlafen, AAA domain"/>
    <property type="match status" value="1"/>
</dbReference>
<dbReference type="EMBL" id="LT605205">
    <property type="protein sequence ID" value="SCD21500.1"/>
    <property type="molecule type" value="Genomic_DNA"/>
</dbReference>
<dbReference type="Proteomes" id="UP000187464">
    <property type="component" value="Chromosome I"/>
</dbReference>